<dbReference type="InterPro" id="IPR031009">
    <property type="entry name" value="Tcm_partner"/>
</dbReference>
<dbReference type="RefSeq" id="WP_154737681.1">
    <property type="nucleotide sequence ID" value="NZ_WMBQ01000001.1"/>
</dbReference>
<gene>
    <name evidence="1" type="primary">tcmP</name>
    <name evidence="1" type="ORF">GIW81_02050</name>
</gene>
<dbReference type="EMBL" id="WMBQ01000001">
    <property type="protein sequence ID" value="MTD93112.1"/>
    <property type="molecule type" value="Genomic_DNA"/>
</dbReference>
<proteinExistence type="predicted"/>
<dbReference type="InterPro" id="IPR029063">
    <property type="entry name" value="SAM-dependent_MTases_sf"/>
</dbReference>
<evidence type="ECO:0000313" key="2">
    <source>
        <dbReference type="Proteomes" id="UP000440694"/>
    </source>
</evidence>
<dbReference type="AlphaFoldDB" id="A0A6I3KHG6"/>
<reference evidence="1 2" key="1">
    <citation type="submission" date="2019-11" db="EMBL/GenBank/DDBJ databases">
        <title>Identification of a novel strain.</title>
        <authorList>
            <person name="Xu Q."/>
            <person name="Wang G."/>
        </authorList>
    </citation>
    <scope>NUCLEOTIDE SEQUENCE [LARGE SCALE GENOMIC DNA]</scope>
    <source>
        <strain evidence="2">xq</strain>
    </source>
</reference>
<keyword evidence="2" id="KW-1185">Reference proteome</keyword>
<protein>
    <submittedName>
        <fullName evidence="1">Three-Cys-motif partner protein TcmP</fullName>
    </submittedName>
</protein>
<dbReference type="Gene3D" id="3.40.50.150">
    <property type="entry name" value="Vaccinia Virus protein VP39"/>
    <property type="match status" value="1"/>
</dbReference>
<name>A0A6I3KHG6_9HYPH</name>
<evidence type="ECO:0000313" key="1">
    <source>
        <dbReference type="EMBL" id="MTD93112.1"/>
    </source>
</evidence>
<dbReference type="SUPFAM" id="SSF53335">
    <property type="entry name" value="S-adenosyl-L-methionine-dependent methyltransferases"/>
    <property type="match status" value="1"/>
</dbReference>
<comment type="caution">
    <text evidence="1">The sequence shown here is derived from an EMBL/GenBank/DDBJ whole genome shotgun (WGS) entry which is preliminary data.</text>
</comment>
<sequence>MKGRGGPWTTKKLGKVREYLEAWLKVMSRQSWAKTVYIDAFSGSGEVILRDAAAPTAGSALQAVGLDPPMAEYHLIEKSEKALKRLREQIAARHLDRLDRVSFHAGDVNAILPALLERLTKKHRVVLFIDPYGMQLEWSTLQAIARCKAGVDLWLLVPTGMGLQRLATKTRSQMPASWGAKIDAFLGYKGWREKFYEPSRQTNFFGNEPEQVKVATLEMLDQEVQDRIRAAGFPGVARNVLHLKDKTRVLYSLMFACSNPSPAAQAASMNIANHLLRE</sequence>
<accession>A0A6I3KHG6</accession>
<dbReference type="NCBIfam" id="TIGR04474">
    <property type="entry name" value="tcm_partner"/>
    <property type="match status" value="1"/>
</dbReference>
<dbReference type="Proteomes" id="UP000440694">
    <property type="component" value="Unassembled WGS sequence"/>
</dbReference>
<organism evidence="1 2">
    <name type="scientific">Hyphomicrobium album</name>
    <dbReference type="NCBI Taxonomy" id="2665159"/>
    <lineage>
        <taxon>Bacteria</taxon>
        <taxon>Pseudomonadati</taxon>
        <taxon>Pseudomonadota</taxon>
        <taxon>Alphaproteobacteria</taxon>
        <taxon>Hyphomicrobiales</taxon>
        <taxon>Hyphomicrobiaceae</taxon>
        <taxon>Hyphomicrobium</taxon>
    </lineage>
</organism>